<comment type="caution">
    <text evidence="1">The sequence shown here is derived from an EMBL/GenBank/DDBJ whole genome shotgun (WGS) entry which is preliminary data.</text>
</comment>
<dbReference type="EMBL" id="JAHDVG010000483">
    <property type="protein sequence ID" value="KAH1172268.1"/>
    <property type="molecule type" value="Genomic_DNA"/>
</dbReference>
<protein>
    <submittedName>
        <fullName evidence="1">Uncharacterized protein</fullName>
    </submittedName>
</protein>
<reference evidence="1" key="1">
    <citation type="submission" date="2021-09" db="EMBL/GenBank/DDBJ databases">
        <title>The genome of Mauremys mutica provides insights into the evolution of semi-aquatic lifestyle.</title>
        <authorList>
            <person name="Gong S."/>
            <person name="Gao Y."/>
        </authorList>
    </citation>
    <scope>NUCLEOTIDE SEQUENCE</scope>
    <source>
        <strain evidence="1">MM-2020</strain>
        <tissue evidence="1">Muscle</tissue>
    </source>
</reference>
<dbReference type="AlphaFoldDB" id="A0A9D3X3K2"/>
<dbReference type="Proteomes" id="UP000827986">
    <property type="component" value="Unassembled WGS sequence"/>
</dbReference>
<keyword evidence="2" id="KW-1185">Reference proteome</keyword>
<sequence length="121" mass="13859">MSVFLTQIQVRDQPGHLLCLEFSYNLKNIKEKNVLVKVCLGKSYSYILHMPQLFSSLCRDGAGKVIQKDLLWSLTEKSPFTVACTVLQLDQRPSQLPLATLTSFLITLQRFMVSWDSYHCC</sequence>
<proteinExistence type="predicted"/>
<evidence type="ECO:0000313" key="1">
    <source>
        <dbReference type="EMBL" id="KAH1172268.1"/>
    </source>
</evidence>
<gene>
    <name evidence="1" type="ORF">KIL84_007886</name>
</gene>
<evidence type="ECO:0000313" key="2">
    <source>
        <dbReference type="Proteomes" id="UP000827986"/>
    </source>
</evidence>
<name>A0A9D3X3K2_9SAUR</name>
<organism evidence="1 2">
    <name type="scientific">Mauremys mutica</name>
    <name type="common">yellowpond turtle</name>
    <dbReference type="NCBI Taxonomy" id="74926"/>
    <lineage>
        <taxon>Eukaryota</taxon>
        <taxon>Metazoa</taxon>
        <taxon>Chordata</taxon>
        <taxon>Craniata</taxon>
        <taxon>Vertebrata</taxon>
        <taxon>Euteleostomi</taxon>
        <taxon>Archelosauria</taxon>
        <taxon>Testudinata</taxon>
        <taxon>Testudines</taxon>
        <taxon>Cryptodira</taxon>
        <taxon>Durocryptodira</taxon>
        <taxon>Testudinoidea</taxon>
        <taxon>Geoemydidae</taxon>
        <taxon>Geoemydinae</taxon>
        <taxon>Mauremys</taxon>
    </lineage>
</organism>
<accession>A0A9D3X3K2</accession>